<dbReference type="OrthoDB" id="2573163at2759"/>
<feature type="region of interest" description="Disordered" evidence="5">
    <location>
        <begin position="1345"/>
        <end position="1443"/>
    </location>
</feature>
<feature type="compositionally biased region" description="Polar residues" evidence="5">
    <location>
        <begin position="193"/>
        <end position="211"/>
    </location>
</feature>
<feature type="compositionally biased region" description="Basic residues" evidence="5">
    <location>
        <begin position="1426"/>
        <end position="1441"/>
    </location>
</feature>
<feature type="compositionally biased region" description="Polar residues" evidence="5">
    <location>
        <begin position="431"/>
        <end position="442"/>
    </location>
</feature>
<feature type="compositionally biased region" description="Low complexity" evidence="5">
    <location>
        <begin position="299"/>
        <end position="337"/>
    </location>
</feature>
<feature type="compositionally biased region" description="Low complexity" evidence="5">
    <location>
        <begin position="1"/>
        <end position="14"/>
    </location>
</feature>
<dbReference type="InterPro" id="IPR005522">
    <property type="entry name" value="IPK"/>
</dbReference>
<dbReference type="GO" id="GO:0008440">
    <property type="term" value="F:inositol-1,4,5-trisphosphate 3-kinase activity"/>
    <property type="evidence" value="ECO:0007669"/>
    <property type="project" value="TreeGrafter"/>
</dbReference>
<keyword evidence="3 4" id="KW-0418">Kinase</keyword>
<evidence type="ECO:0000256" key="2">
    <source>
        <dbReference type="ARBA" id="ARBA00022679"/>
    </source>
</evidence>
<feature type="region of interest" description="Disordered" evidence="5">
    <location>
        <begin position="745"/>
        <end position="828"/>
    </location>
</feature>
<comment type="caution">
    <text evidence="6">The sequence shown here is derived from an EMBL/GenBank/DDBJ whole genome shotgun (WGS) entry which is preliminary data.</text>
</comment>
<feature type="compositionally biased region" description="Low complexity" evidence="5">
    <location>
        <begin position="235"/>
        <end position="250"/>
    </location>
</feature>
<evidence type="ECO:0000256" key="4">
    <source>
        <dbReference type="RuleBase" id="RU363090"/>
    </source>
</evidence>
<proteinExistence type="inferred from homology"/>
<dbReference type="GO" id="GO:0046854">
    <property type="term" value="P:phosphatidylinositol phosphate biosynthetic process"/>
    <property type="evidence" value="ECO:0007669"/>
    <property type="project" value="TreeGrafter"/>
</dbReference>
<feature type="compositionally biased region" description="Basic and acidic residues" evidence="5">
    <location>
        <begin position="138"/>
        <end position="154"/>
    </location>
</feature>
<dbReference type="GO" id="GO:0005634">
    <property type="term" value="C:nucleus"/>
    <property type="evidence" value="ECO:0007669"/>
    <property type="project" value="TreeGrafter"/>
</dbReference>
<dbReference type="Pfam" id="PF03770">
    <property type="entry name" value="IPK"/>
    <property type="match status" value="1"/>
</dbReference>
<dbReference type="STRING" id="741276.A0A2S5BID7"/>
<feature type="region of interest" description="Disordered" evidence="5">
    <location>
        <begin position="1017"/>
        <end position="1191"/>
    </location>
</feature>
<comment type="similarity">
    <text evidence="1 4">Belongs to the inositol phosphokinase (IPK) family.</text>
</comment>
<feature type="compositionally biased region" description="Polar residues" evidence="5">
    <location>
        <begin position="340"/>
        <end position="365"/>
    </location>
</feature>
<sequence length="1574" mass="168948">MANHEPSAGGAVPLAAPPPTPAALTRALAELGLQPNAGPSVSPHRPSYQAIPRSPFPQTPRSISPVSSDGAISSAESSIFDRPSGSSRGTRGSGMSSVPKSSTSATLGALANATTSAGAPGPSGGGRKASVSLQLFKETARKGEEGAERPDALGRRSGSRPSPSKSRHPSGAIATQQSQSQSQKGKEREHTLSFPSPTGDSSSYVTFSSPLASPDAATFAPIGAIAREDQHRRASSSTSRSRNPSRPSSRLGSVTHSPSVTAHPFPASPARAGSFAYIATGGSAAAASLPSPQLPPHPLSQTHSRAPVSASASPRSIGSGHSLPALSHSSSFSHPFPVGISSSRPASPHLTTPQTRPEQHSSPRSGSRHGAGSPIPDLFAFDDRLGLGEPALPLPTPLAEDESDRADDEAIAEEAEDDDEDDIVGLEHEQTLQPSAPPSQDGSLPVSAALKLVYSPRSMQASDPMTPATTSASVRPPVVPSGNGDTSGVLDQRRRSFSSHARRLQSVDDAALEPTERGREGDLAASIASLPSPVPDSFGYPHAPAVRRAHFGSAQRPSISFEDAESSRSGTDHESWTGSATTSETDSRFSSSSDMSGDEYDSAEEEEDFRAYDGELAEEKRMVDDEEYEVDMGALREKLERGGGGEVSMRRDARRAGDFKGQLVGGDGQTSATVPLEPFRHQVGGHSHIFRFSKKAVCKPLTSRENQFYEALEQESPRLLGFVPQYLGVLNVTYRRAPISTPLRLDESRDLVQEENNRTPSGELDSTPRQQTPAPSAQLARTLDEERSGARIARRHSSPAGGGESSPARRIFRQKSEQPPRMIEEVPEVTLERNRHIIPDSMTWDAVKGLRKSTGRRRRRQANERSTDPETIANDSPGGGLLSSPDFAPSSYSITGSAGEPSQLSAVPPFPALSALPSPGLAAGVPPTPNSTPTDVAFADSGRGRRMPATDFSDSPAAFARRFSPMRPSLASGVNSAATSTRSIASTASSIGGTGSTRVNTKLCEQVLREVFSSPKLRDGRRGWKGGRRRKMRSTNSTNDLGSVLHQVPEGESREEDGEYDPHRLPEDARLVHLRTRYRSEPPEVDSAPEFSPEQRPVDDAGEVSDSTLAYPRSRKRSGAEDDMFAMDDVDDTPAPQSPVKRDLQRLDEDSPRGASSERSLRGTSAGQTPTARSWMPEEPAGGPPPADTPSRQEQFILMEDLTGSLKKPCVLDLKMGTRQYGILATEAKKKSQTKKCSKTTSHDLGVRICGMQVYKVGEDRYDFQDKYFGRKVKIDEFPAVLASFLDDGDRILAYHIPHILRQLYRLAAIVFALDRFRLYAASLLFIYDGDSDVQEQYKRNVMEEMAEPSAENSGGLRTLSSSLPNHNGWAGPRSPVIERSSAARSRPRAMSVGGNEDDEDDAVPTRPPHGGTHASDLRSQDVSHQHRHHRRRARSKKKSRSSGAVTIRLIDFAHCTTGDDFVDPDEVEQLGLDLEPGEVAPDGRIVARFPPTHPDQPDLGFCLGLRSLCAALKMIWADEIDAGRLQGVDRELHIEGEDVFQRHWGSAGRIDGANPTLLCQGLTPETIYALASA</sequence>
<feature type="compositionally biased region" description="Basic residues" evidence="5">
    <location>
        <begin position="849"/>
        <end position="860"/>
    </location>
</feature>
<organism evidence="6 7">
    <name type="scientific">Rhodotorula taiwanensis</name>
    <dbReference type="NCBI Taxonomy" id="741276"/>
    <lineage>
        <taxon>Eukaryota</taxon>
        <taxon>Fungi</taxon>
        <taxon>Dikarya</taxon>
        <taxon>Basidiomycota</taxon>
        <taxon>Pucciniomycotina</taxon>
        <taxon>Microbotryomycetes</taxon>
        <taxon>Sporidiobolales</taxon>
        <taxon>Sporidiobolaceae</taxon>
        <taxon>Rhodotorula</taxon>
    </lineage>
</organism>
<dbReference type="EMBL" id="PJQD01000004">
    <property type="protein sequence ID" value="POY76527.1"/>
    <property type="molecule type" value="Genomic_DNA"/>
</dbReference>
<dbReference type="PANTHER" id="PTHR12400:SF21">
    <property type="entry name" value="KINASE"/>
    <property type="match status" value="1"/>
</dbReference>
<feature type="compositionally biased region" description="Low complexity" evidence="5">
    <location>
        <begin position="67"/>
        <end position="97"/>
    </location>
</feature>
<dbReference type="Proteomes" id="UP000237144">
    <property type="component" value="Unassembled WGS sequence"/>
</dbReference>
<feature type="region of interest" description="Disordered" evidence="5">
    <location>
        <begin position="848"/>
        <end position="906"/>
    </location>
</feature>
<feature type="compositionally biased region" description="Acidic residues" evidence="5">
    <location>
        <begin position="596"/>
        <end position="608"/>
    </location>
</feature>
<feature type="region of interest" description="Disordered" evidence="5">
    <location>
        <begin position="921"/>
        <end position="953"/>
    </location>
</feature>
<feature type="compositionally biased region" description="Basic and acidic residues" evidence="5">
    <location>
        <begin position="609"/>
        <end position="623"/>
    </location>
</feature>
<accession>A0A2S5BID7</accession>
<feature type="compositionally biased region" description="Basic and acidic residues" evidence="5">
    <location>
        <begin position="745"/>
        <end position="757"/>
    </location>
</feature>
<feature type="compositionally biased region" description="Polar residues" evidence="5">
    <location>
        <begin position="890"/>
        <end position="903"/>
    </location>
</feature>
<dbReference type="Gene3D" id="3.30.470.160">
    <property type="entry name" value="Inositol polyphosphate kinase"/>
    <property type="match status" value="1"/>
</dbReference>
<dbReference type="GO" id="GO:0032958">
    <property type="term" value="P:inositol phosphate biosynthetic process"/>
    <property type="evidence" value="ECO:0007669"/>
    <property type="project" value="InterPro"/>
</dbReference>
<dbReference type="GO" id="GO:0000824">
    <property type="term" value="F:inositol-1,4,5,6-tetrakisphosphate 3-kinase activity"/>
    <property type="evidence" value="ECO:0007669"/>
    <property type="project" value="TreeGrafter"/>
</dbReference>
<feature type="compositionally biased region" description="Acidic residues" evidence="5">
    <location>
        <begin position="399"/>
        <end position="424"/>
    </location>
</feature>
<evidence type="ECO:0000256" key="5">
    <source>
        <dbReference type="SAM" id="MobiDB-lite"/>
    </source>
</evidence>
<feature type="compositionally biased region" description="Polar residues" evidence="5">
    <location>
        <begin position="1162"/>
        <end position="1172"/>
    </location>
</feature>
<dbReference type="PANTHER" id="PTHR12400">
    <property type="entry name" value="INOSITOL POLYPHOSPHATE KINASE"/>
    <property type="match status" value="1"/>
</dbReference>
<reference evidence="6 7" key="1">
    <citation type="journal article" date="2018" name="Front. Microbiol.">
        <title>Prospects for Fungal Bioremediation of Acidic Radioactive Waste Sites: Characterization and Genome Sequence of Rhodotorula taiwanensis MD1149.</title>
        <authorList>
            <person name="Tkavc R."/>
            <person name="Matrosova V.Y."/>
            <person name="Grichenko O.E."/>
            <person name="Gostincar C."/>
            <person name="Volpe R.P."/>
            <person name="Klimenkova P."/>
            <person name="Gaidamakova E.K."/>
            <person name="Zhou C.E."/>
            <person name="Stewart B.J."/>
            <person name="Lyman M.G."/>
            <person name="Malfatti S.A."/>
            <person name="Rubinfeld B."/>
            <person name="Courtot M."/>
            <person name="Singh J."/>
            <person name="Dalgard C.L."/>
            <person name="Hamilton T."/>
            <person name="Frey K.G."/>
            <person name="Gunde-Cimerman N."/>
            <person name="Dugan L."/>
            <person name="Daly M.J."/>
        </authorList>
    </citation>
    <scope>NUCLEOTIDE SEQUENCE [LARGE SCALE GENOMIC DNA]</scope>
    <source>
        <strain evidence="6 7">MD1149</strain>
    </source>
</reference>
<feature type="compositionally biased region" description="Basic and acidic residues" evidence="5">
    <location>
        <begin position="1416"/>
        <end position="1425"/>
    </location>
</feature>
<gene>
    <name evidence="6" type="ORF">BMF94_0368</name>
</gene>
<feature type="region of interest" description="Disordered" evidence="5">
    <location>
        <begin position="284"/>
        <end position="444"/>
    </location>
</feature>
<feature type="compositionally biased region" description="Polar residues" evidence="5">
    <location>
        <begin position="251"/>
        <end position="260"/>
    </location>
</feature>
<feature type="compositionally biased region" description="Basic residues" evidence="5">
    <location>
        <begin position="1023"/>
        <end position="1033"/>
    </location>
</feature>
<evidence type="ECO:0000313" key="6">
    <source>
        <dbReference type="EMBL" id="POY76527.1"/>
    </source>
</evidence>
<protein>
    <recommendedName>
        <fullName evidence="4">Kinase</fullName>
        <ecNumber evidence="4">2.7.-.-</ecNumber>
    </recommendedName>
</protein>
<dbReference type="EC" id="2.7.-.-" evidence="4"/>
<feature type="compositionally biased region" description="Acidic residues" evidence="5">
    <location>
        <begin position="1121"/>
        <end position="1132"/>
    </location>
</feature>
<keyword evidence="7" id="KW-1185">Reference proteome</keyword>
<evidence type="ECO:0000256" key="1">
    <source>
        <dbReference type="ARBA" id="ARBA00007374"/>
    </source>
</evidence>
<feature type="region of interest" description="Disordered" evidence="5">
    <location>
        <begin position="457"/>
        <end position="623"/>
    </location>
</feature>
<evidence type="ECO:0000256" key="3">
    <source>
        <dbReference type="ARBA" id="ARBA00022777"/>
    </source>
</evidence>
<feature type="compositionally biased region" description="Basic and acidic residues" evidence="5">
    <location>
        <begin position="814"/>
        <end position="828"/>
    </location>
</feature>
<evidence type="ECO:0000313" key="7">
    <source>
        <dbReference type="Proteomes" id="UP000237144"/>
    </source>
</evidence>
<dbReference type="GO" id="GO:0005737">
    <property type="term" value="C:cytoplasm"/>
    <property type="evidence" value="ECO:0007669"/>
    <property type="project" value="TreeGrafter"/>
</dbReference>
<feature type="region of interest" description="Disordered" evidence="5">
    <location>
        <begin position="1"/>
        <end position="270"/>
    </location>
</feature>
<feature type="compositionally biased region" description="Basic and acidic residues" evidence="5">
    <location>
        <begin position="1060"/>
        <end position="1071"/>
    </location>
</feature>
<keyword evidence="2 4" id="KW-0808">Transferase</keyword>
<dbReference type="SUPFAM" id="SSF56104">
    <property type="entry name" value="SAICAR synthase-like"/>
    <property type="match status" value="1"/>
</dbReference>
<name>A0A2S5BID7_9BASI</name>
<feature type="compositionally biased region" description="Polar residues" evidence="5">
    <location>
        <begin position="457"/>
        <end position="473"/>
    </location>
</feature>
<dbReference type="InterPro" id="IPR038286">
    <property type="entry name" value="IPK_sf"/>
</dbReference>
<feature type="compositionally biased region" description="Low complexity" evidence="5">
    <location>
        <begin position="155"/>
        <end position="164"/>
    </location>
</feature>
<feature type="compositionally biased region" description="Low complexity" evidence="5">
    <location>
        <begin position="1380"/>
        <end position="1392"/>
    </location>
</feature>
<feature type="compositionally biased region" description="Basic and acidic residues" evidence="5">
    <location>
        <begin position="1140"/>
        <end position="1152"/>
    </location>
</feature>